<reference evidence="1" key="1">
    <citation type="submission" date="2022-07" db="EMBL/GenBank/DDBJ databases">
        <title>Genome Sequence of Lecanicillium saksenae.</title>
        <authorList>
            <person name="Buettner E."/>
        </authorList>
    </citation>
    <scope>NUCLEOTIDE SEQUENCE</scope>
    <source>
        <strain evidence="1">VT-O1</strain>
    </source>
</reference>
<proteinExistence type="predicted"/>
<evidence type="ECO:0000313" key="2">
    <source>
        <dbReference type="Proteomes" id="UP001148737"/>
    </source>
</evidence>
<gene>
    <name evidence="1" type="ORF">NLG97_g9784</name>
</gene>
<comment type="caution">
    <text evidence="1">The sequence shown here is derived from an EMBL/GenBank/DDBJ whole genome shotgun (WGS) entry which is preliminary data.</text>
</comment>
<evidence type="ECO:0000313" key="1">
    <source>
        <dbReference type="EMBL" id="KAJ3474571.1"/>
    </source>
</evidence>
<keyword evidence="2" id="KW-1185">Reference proteome</keyword>
<protein>
    <submittedName>
        <fullName evidence="1">Uncharacterized protein</fullName>
    </submittedName>
</protein>
<dbReference type="EMBL" id="JANAKD010002150">
    <property type="protein sequence ID" value="KAJ3474571.1"/>
    <property type="molecule type" value="Genomic_DNA"/>
</dbReference>
<organism evidence="1 2">
    <name type="scientific">Lecanicillium saksenae</name>
    <dbReference type="NCBI Taxonomy" id="468837"/>
    <lineage>
        <taxon>Eukaryota</taxon>
        <taxon>Fungi</taxon>
        <taxon>Dikarya</taxon>
        <taxon>Ascomycota</taxon>
        <taxon>Pezizomycotina</taxon>
        <taxon>Sordariomycetes</taxon>
        <taxon>Hypocreomycetidae</taxon>
        <taxon>Hypocreales</taxon>
        <taxon>Cordycipitaceae</taxon>
        <taxon>Lecanicillium</taxon>
    </lineage>
</organism>
<name>A0ACC1QGV9_9HYPO</name>
<dbReference type="Proteomes" id="UP001148737">
    <property type="component" value="Unassembled WGS sequence"/>
</dbReference>
<sequence>MPSMLPTLALTTTLTFRTARYFALEQPLHSYYSDVSLAILTMQLGLAIVQVFWKVFVCTPTPTAGQTELPIWRRMSPGWFTTMLMLPHVEFESLEELDKLYAPPMAHGSQPLFRPITAICDSSSESLRNPMEHFGFAVLRRQFFAMIPPRLILIGFTYAVPYLVQDTVALTGEKPTVADISKTVGLTALVYGGKLVASAWHEHYRVRFSSQLRTTLINAMTEKLLVMSKKRSHKFNLVRLFGADLENIDSIARAFQDFWASLLELACGLYLVTSISRGSLYMGIFIPLVATVCDPLVKRVTQYEEGWKEIAKKRIAMADQYLGQFKELKYTGYVLSFNTALMKLRGDEIGAANRTSVHGSMLLGFYAACKSSAPVAIIGTALYKSATSDPWTVPQYFAIAAVTPLIAQSWRTLIASSGVYLSKMEGFTRAQQFMQAPDSERKDRGNKPPQPEFKKRGLQLLSTKFSAPDSSTSFCYRDLRFEACKVTMVIGPKGCGKSSLLKALLGELQLISGNIIAPSGPIAYSAETSFVQNLSIRDNIVGQSPFDPIWYQHVLHACTLQTELKRLPDGDETIAGEGGSKVLDFRHLVSLARAVYANQPVMLLDETFDYFEPEMADTILTRLFGPGGLLRNTCTVVFTSSTSRDAEHADKIFAFNEMRGIQDVSPTLSNLPAGLKFEPKAFDLGPMHTSGRQNVVLRERVFPYKDDSEDSIRDDIISERRSIINLLSHFDSLAPLGIGLSVILMLLAVIAAKWPIVYLYGKLENLDPSDNSFHMTWAIYAALPAIIVPICALLYSMSSGANASFFWHLKLMKTMEWTTVTFTIRYGYGKLAKLHGQELTLIATTLASAYMAAVFMNIGLLAEMYFAAFNCGASAILLAPFCYISIATIFMNYAANDVEVRLYDFDAKLAVYKNLVDLGSGVEYLRAFGWQRHFLRHTFELLNTSRRAHYYALLMSPSLNLSIDIFVFFVALFVTAFPLYLEMATPASMGISLITVVSLSTFSRDAIDSLMKLTAALAPANSINQFIKDAPRPTKTTILPLNPTHASHQWPVAGGIRFEDVTAYHDFAAPGEPPVLNHIDVDIQPGSTVGIIGGIASGKTVFLAAIVGLVNSYTGRITVDGVDVREYPDLFVQHRIVVVSGHLLEFPGTLRHNLDPLHGTLLANSSSSAAAPPSTPP</sequence>
<accession>A0ACC1QGV9</accession>